<protein>
    <submittedName>
        <fullName evidence="1">Uncharacterized protein</fullName>
    </submittedName>
</protein>
<keyword evidence="2" id="KW-1185">Reference proteome</keyword>
<dbReference type="EMBL" id="PKPP01005677">
    <property type="protein sequence ID" value="PWA59240.1"/>
    <property type="molecule type" value="Genomic_DNA"/>
</dbReference>
<evidence type="ECO:0000313" key="2">
    <source>
        <dbReference type="Proteomes" id="UP000245207"/>
    </source>
</evidence>
<sequence length="67" mass="7615">MSLRFNVRDPHKRLSISKEASKNVQGNTIYFRVKEGKSTDVDMSLIRDKVYGFLALLGSARAKKWVG</sequence>
<dbReference type="Proteomes" id="UP000245207">
    <property type="component" value="Unassembled WGS sequence"/>
</dbReference>
<name>A0A2U1MD98_ARTAN</name>
<accession>A0A2U1MD98</accession>
<comment type="caution">
    <text evidence="1">The sequence shown here is derived from an EMBL/GenBank/DDBJ whole genome shotgun (WGS) entry which is preliminary data.</text>
</comment>
<dbReference type="AlphaFoldDB" id="A0A2U1MD98"/>
<gene>
    <name evidence="1" type="ORF">CTI12_AA394990</name>
</gene>
<evidence type="ECO:0000313" key="1">
    <source>
        <dbReference type="EMBL" id="PWA59240.1"/>
    </source>
</evidence>
<reference evidence="1 2" key="1">
    <citation type="journal article" date="2018" name="Mol. Plant">
        <title>The genome of Artemisia annua provides insight into the evolution of Asteraceae family and artemisinin biosynthesis.</title>
        <authorList>
            <person name="Shen Q."/>
            <person name="Zhang L."/>
            <person name="Liao Z."/>
            <person name="Wang S."/>
            <person name="Yan T."/>
            <person name="Shi P."/>
            <person name="Liu M."/>
            <person name="Fu X."/>
            <person name="Pan Q."/>
            <person name="Wang Y."/>
            <person name="Lv Z."/>
            <person name="Lu X."/>
            <person name="Zhang F."/>
            <person name="Jiang W."/>
            <person name="Ma Y."/>
            <person name="Chen M."/>
            <person name="Hao X."/>
            <person name="Li L."/>
            <person name="Tang Y."/>
            <person name="Lv G."/>
            <person name="Zhou Y."/>
            <person name="Sun X."/>
            <person name="Brodelius P.E."/>
            <person name="Rose J.K.C."/>
            <person name="Tang K."/>
        </authorList>
    </citation>
    <scope>NUCLEOTIDE SEQUENCE [LARGE SCALE GENOMIC DNA]</scope>
    <source>
        <strain evidence="2">cv. Huhao1</strain>
        <tissue evidence="1">Leaf</tissue>
    </source>
</reference>
<proteinExistence type="predicted"/>
<organism evidence="1 2">
    <name type="scientific">Artemisia annua</name>
    <name type="common">Sweet wormwood</name>
    <dbReference type="NCBI Taxonomy" id="35608"/>
    <lineage>
        <taxon>Eukaryota</taxon>
        <taxon>Viridiplantae</taxon>
        <taxon>Streptophyta</taxon>
        <taxon>Embryophyta</taxon>
        <taxon>Tracheophyta</taxon>
        <taxon>Spermatophyta</taxon>
        <taxon>Magnoliopsida</taxon>
        <taxon>eudicotyledons</taxon>
        <taxon>Gunneridae</taxon>
        <taxon>Pentapetalae</taxon>
        <taxon>asterids</taxon>
        <taxon>campanulids</taxon>
        <taxon>Asterales</taxon>
        <taxon>Asteraceae</taxon>
        <taxon>Asteroideae</taxon>
        <taxon>Anthemideae</taxon>
        <taxon>Artemisiinae</taxon>
        <taxon>Artemisia</taxon>
    </lineage>
</organism>